<evidence type="ECO:0000256" key="4">
    <source>
        <dbReference type="ARBA" id="ARBA00023136"/>
    </source>
</evidence>
<dbReference type="CDD" id="cd00637">
    <property type="entry name" value="7tm_classA_rhodopsin-like"/>
    <property type="match status" value="1"/>
</dbReference>
<dbReference type="SUPFAM" id="SSF81321">
    <property type="entry name" value="Family A G protein-coupled receptor-like"/>
    <property type="match status" value="1"/>
</dbReference>
<dbReference type="FunFam" id="1.20.1070.10:FF:000096">
    <property type="entry name" value="Odorant receptor 131-2"/>
    <property type="match status" value="1"/>
</dbReference>
<accession>A0A9Q9V6D5</accession>
<dbReference type="GO" id="GO:0004930">
    <property type="term" value="F:G protein-coupled receptor activity"/>
    <property type="evidence" value="ECO:0007669"/>
    <property type="project" value="InterPro"/>
</dbReference>
<reference evidence="7" key="1">
    <citation type="submission" date="2025-08" db="UniProtKB">
        <authorList>
            <consortium name="RefSeq"/>
        </authorList>
    </citation>
    <scope>IDENTIFICATION</scope>
    <source>
        <tissue evidence="7">Muscle</tissue>
    </source>
</reference>
<protein>
    <submittedName>
        <fullName evidence="7">Odorant receptor 131-2-like</fullName>
    </submittedName>
</protein>
<dbReference type="InterPro" id="IPR052921">
    <property type="entry name" value="GPCR1_Superfamily_Member"/>
</dbReference>
<feature type="transmembrane region" description="Helical" evidence="5">
    <location>
        <begin position="85"/>
        <end position="112"/>
    </location>
</feature>
<dbReference type="Proteomes" id="UP001155660">
    <property type="component" value="Chromosome B15"/>
</dbReference>
<feature type="transmembrane region" description="Helical" evidence="5">
    <location>
        <begin position="229"/>
        <end position="248"/>
    </location>
</feature>
<dbReference type="PANTHER" id="PTHR26451:SF886">
    <property type="entry name" value="GROWTH HORMONE SECRETAGOGUE RECEPTOR TYPE 1-LIKE-RELATED"/>
    <property type="match status" value="1"/>
</dbReference>
<dbReference type="Pfam" id="PF00001">
    <property type="entry name" value="7tm_1"/>
    <property type="match status" value="1"/>
</dbReference>
<keyword evidence="3 5" id="KW-1133">Transmembrane helix</keyword>
<name>A0A9Q9V6D5_CYPCA</name>
<feature type="transmembrane region" description="Helical" evidence="5">
    <location>
        <begin position="133"/>
        <end position="159"/>
    </location>
</feature>
<feature type="transmembrane region" description="Helical" evidence="5">
    <location>
        <begin position="268"/>
        <end position="285"/>
    </location>
</feature>
<evidence type="ECO:0000256" key="5">
    <source>
        <dbReference type="SAM" id="Phobius"/>
    </source>
</evidence>
<dbReference type="InterPro" id="IPR000276">
    <property type="entry name" value="GPCR_Rhodpsn"/>
</dbReference>
<keyword evidence="4 5" id="KW-0472">Membrane</keyword>
<feature type="transmembrane region" description="Helical" evidence="5">
    <location>
        <begin position="189"/>
        <end position="209"/>
    </location>
</feature>
<evidence type="ECO:0000259" key="6">
    <source>
        <dbReference type="PROSITE" id="PS50262"/>
    </source>
</evidence>
<evidence type="ECO:0000313" key="7">
    <source>
        <dbReference type="RefSeq" id="XP_018943333.2"/>
    </source>
</evidence>
<feature type="transmembrane region" description="Helical" evidence="5">
    <location>
        <begin position="23"/>
        <end position="44"/>
    </location>
</feature>
<dbReference type="RefSeq" id="XP_018943333.2">
    <property type="nucleotide sequence ID" value="XM_019087788.2"/>
</dbReference>
<dbReference type="AlphaFoldDB" id="A0A9Q9V6D5"/>
<organism evidence="7">
    <name type="scientific">Cyprinus carpio</name>
    <name type="common">Common carp</name>
    <dbReference type="NCBI Taxonomy" id="7962"/>
    <lineage>
        <taxon>Eukaryota</taxon>
        <taxon>Metazoa</taxon>
        <taxon>Chordata</taxon>
        <taxon>Craniata</taxon>
        <taxon>Vertebrata</taxon>
        <taxon>Euteleostomi</taxon>
        <taxon>Actinopterygii</taxon>
        <taxon>Neopterygii</taxon>
        <taxon>Teleostei</taxon>
        <taxon>Ostariophysi</taxon>
        <taxon>Cypriniformes</taxon>
        <taxon>Cyprinidae</taxon>
        <taxon>Cyprininae</taxon>
        <taxon>Cyprinus</taxon>
    </lineage>
</organism>
<dbReference type="PANTHER" id="PTHR26451">
    <property type="entry name" value="G_PROTEIN_RECEP_F1_2 DOMAIN-CONTAINING PROTEIN"/>
    <property type="match status" value="1"/>
</dbReference>
<dbReference type="GeneID" id="109071326"/>
<dbReference type="PROSITE" id="PS50262">
    <property type="entry name" value="G_PROTEIN_RECEP_F1_2"/>
    <property type="match status" value="1"/>
</dbReference>
<proteinExistence type="predicted"/>
<dbReference type="GO" id="GO:0016020">
    <property type="term" value="C:membrane"/>
    <property type="evidence" value="ECO:0007669"/>
    <property type="project" value="UniProtKB-SubCell"/>
</dbReference>
<dbReference type="InterPro" id="IPR017452">
    <property type="entry name" value="GPCR_Rhodpsn_7TM"/>
</dbReference>
<feature type="domain" description="G-protein coupled receptors family 1 profile" evidence="6">
    <location>
        <begin position="35"/>
        <end position="283"/>
    </location>
</feature>
<keyword evidence="2 5" id="KW-0812">Transmembrane</keyword>
<feature type="transmembrane region" description="Helical" evidence="5">
    <location>
        <begin position="56"/>
        <end position="79"/>
    </location>
</feature>
<evidence type="ECO:0000256" key="2">
    <source>
        <dbReference type="ARBA" id="ARBA00022692"/>
    </source>
</evidence>
<dbReference type="KEGG" id="ccar:109071326"/>
<dbReference type="GO" id="GO:0004984">
    <property type="term" value="F:olfactory receptor activity"/>
    <property type="evidence" value="ECO:0007669"/>
    <property type="project" value="TreeGrafter"/>
</dbReference>
<dbReference type="GO" id="GO:0005549">
    <property type="term" value="F:odorant binding"/>
    <property type="evidence" value="ECO:0007669"/>
    <property type="project" value="TreeGrafter"/>
</dbReference>
<evidence type="ECO:0000256" key="3">
    <source>
        <dbReference type="ARBA" id="ARBA00022989"/>
    </source>
</evidence>
<gene>
    <name evidence="7" type="primary">LOC109071326</name>
</gene>
<evidence type="ECO:0000256" key="1">
    <source>
        <dbReference type="ARBA" id="ARBA00004370"/>
    </source>
</evidence>
<comment type="subcellular location">
    <subcellularLocation>
        <location evidence="1">Membrane</location>
    </subcellularLocation>
</comment>
<sequence>MNITKNNNLSSTSNLNNGNEKLLLVQVLVGILLYVNGLMIFTFLKKETFRETRYILFAQTLFADSALMLLTDLTLMGSFYQYPVHIIPCYIFCTLTSLVSVVSPMTLVAMCLERYVAICMPLRHSSISTPKNTFIGLLAIWSVSFIIPLFIFIVCFVYIPPGVLRLYVVCTVEAMLQIKWLADMRAMSLQLLFIIMLSIIVSTYIKIVLAARSASSEKKNSTNKGLKTIILHGVQLLLSMMQLIIPYIEMPLWKVNVMLFVNVRYSNFILFLILPRCLSPLVYGLRDKKFYNALKYYAFCGILVCNKHKIRDGKTFRGVVSISIHN</sequence>
<dbReference type="OrthoDB" id="8759131at2759"/>